<dbReference type="Gene3D" id="3.90.550.10">
    <property type="entry name" value="Spore Coat Polysaccharide Biosynthesis Protein SpsA, Chain A"/>
    <property type="match status" value="1"/>
</dbReference>
<gene>
    <name evidence="2" type="ORF">DLM78_10845</name>
    <name evidence="3" type="ORF">EHQ90_19920</name>
</gene>
<keyword evidence="2" id="KW-0808">Transferase</keyword>
<dbReference type="EMBL" id="QHCS01000002">
    <property type="protein sequence ID" value="RHX86327.1"/>
    <property type="molecule type" value="Genomic_DNA"/>
</dbReference>
<organism evidence="2 4">
    <name type="scientific">Leptospira stimsonii</name>
    <dbReference type="NCBI Taxonomy" id="2202203"/>
    <lineage>
        <taxon>Bacteria</taxon>
        <taxon>Pseudomonadati</taxon>
        <taxon>Spirochaetota</taxon>
        <taxon>Spirochaetia</taxon>
        <taxon>Leptospirales</taxon>
        <taxon>Leptospiraceae</taxon>
        <taxon>Leptospira</taxon>
    </lineage>
</organism>
<dbReference type="AlphaFoldDB" id="A0A4R9L3V4"/>
<dbReference type="InterPro" id="IPR001173">
    <property type="entry name" value="Glyco_trans_2-like"/>
</dbReference>
<reference evidence="4" key="1">
    <citation type="submission" date="2018-05" db="EMBL/GenBank/DDBJ databases">
        <title>Leptospira yasudae sp. nov. and Leptospira stimsonii sp. nov., two pathogenic species of the genus Leptospira isolated from environmental sources.</title>
        <authorList>
            <person name="Casanovas-Massana A."/>
            <person name="Hamond C."/>
            <person name="Santos L.A."/>
            <person name="Hacker K.P."/>
            <person name="Balassiano I."/>
            <person name="Medeiros M.A."/>
            <person name="Reis M.G."/>
            <person name="Ko A.I."/>
            <person name="Wunder E.A."/>
        </authorList>
    </citation>
    <scope>NUCLEOTIDE SEQUENCE [LARGE SCALE GENOMIC DNA]</scope>
    <source>
        <strain evidence="4">AMB6-RJ</strain>
    </source>
</reference>
<keyword evidence="5" id="KW-1185">Reference proteome</keyword>
<comment type="caution">
    <text evidence="2">The sequence shown here is derived from an EMBL/GenBank/DDBJ whole genome shotgun (WGS) entry which is preliminary data.</text>
</comment>
<accession>A0A4R9L3V4</accession>
<reference evidence="3" key="2">
    <citation type="submission" date="2018-10" db="EMBL/GenBank/DDBJ databases">
        <authorList>
            <person name="Vincent A.T."/>
            <person name="Schiettekatte O."/>
            <person name="Bourhy P."/>
            <person name="Veyrier F.J."/>
            <person name="Picardeau M."/>
        </authorList>
    </citation>
    <scope>NUCLEOTIDE SEQUENCE</scope>
    <source>
        <strain evidence="3">201702407</strain>
    </source>
</reference>
<dbReference type="Proteomes" id="UP000266669">
    <property type="component" value="Unassembled WGS sequence"/>
</dbReference>
<sequence length="315" mass="35868">MSPFYNSKDLCVLTPTKDRPNKIVNLLNSLTKQTAPVGRVIVIASGQDIRDVVEKYSKQLPLEYYYCEPPGQIRQRKLGVSKLDSRTKLVATLDDDIVLEPDAIDQIVQFWNASGSNTAGVGFNIMNMETHRYSKLREFFFFSSKLPGIVLESGFPTALTNVSADISTQWLNGGATTWRQDILVEKIHEKSVDAMWAPCEDLLFSYPVSKSYKLYVSSQSKVIHDDIIVDTLNFEQLKYRGYAISLWMISFVSAHRELKLWKTFIVILLTSLVTLVEKAVRLRFPKMGFEFGKLKGLWTAIYCLATGKEISKYIY</sequence>
<dbReference type="CDD" id="cd00761">
    <property type="entry name" value="Glyco_tranf_GTA_type"/>
    <property type="match status" value="1"/>
</dbReference>
<dbReference type="Proteomes" id="UP000297422">
    <property type="component" value="Unassembled WGS sequence"/>
</dbReference>
<name>A0A4R9L3V4_9LEPT</name>
<reference evidence="2" key="4">
    <citation type="journal article" date="2020" name="Int. J. Syst. Evol. Microbiol.">
        <title>Leptospira yasudae sp. nov. and Leptospira stimsonii sp. nov., two new species of the pathogenic group isolated from environmental sources.</title>
        <authorList>
            <person name="Casanovas-Massana A."/>
            <person name="Hamond C."/>
            <person name="Santos L.A."/>
            <person name="de Oliveira D."/>
            <person name="Hacker K.P."/>
            <person name="Balassiano I."/>
            <person name="Costa F."/>
            <person name="Medeiros M.A."/>
            <person name="Reis M.G."/>
            <person name="Ko A.I."/>
            <person name="Wunder E.A."/>
        </authorList>
    </citation>
    <scope>NUCLEOTIDE SEQUENCE</scope>
    <source>
        <strain evidence="2">AMB6-RJ</strain>
    </source>
</reference>
<dbReference type="EMBL" id="RQGT01000122">
    <property type="protein sequence ID" value="TGM09972.1"/>
    <property type="molecule type" value="Genomic_DNA"/>
</dbReference>
<evidence type="ECO:0000313" key="4">
    <source>
        <dbReference type="Proteomes" id="UP000266669"/>
    </source>
</evidence>
<protein>
    <submittedName>
        <fullName evidence="2">Glycosyl transferase family 2</fullName>
    </submittedName>
    <submittedName>
        <fullName evidence="3">Glycosyltransferase family 2 protein</fullName>
    </submittedName>
</protein>
<dbReference type="InterPro" id="IPR029044">
    <property type="entry name" value="Nucleotide-diphossugar_trans"/>
</dbReference>
<dbReference type="SUPFAM" id="SSF53448">
    <property type="entry name" value="Nucleotide-diphospho-sugar transferases"/>
    <property type="match status" value="1"/>
</dbReference>
<evidence type="ECO:0000313" key="5">
    <source>
        <dbReference type="Proteomes" id="UP000297422"/>
    </source>
</evidence>
<dbReference type="RefSeq" id="WP_118981920.1">
    <property type="nucleotide sequence ID" value="NZ_QHCS01000002.1"/>
</dbReference>
<proteinExistence type="predicted"/>
<dbReference type="GO" id="GO:0016740">
    <property type="term" value="F:transferase activity"/>
    <property type="evidence" value="ECO:0007669"/>
    <property type="project" value="UniProtKB-KW"/>
</dbReference>
<evidence type="ECO:0000313" key="3">
    <source>
        <dbReference type="EMBL" id="TGM09972.1"/>
    </source>
</evidence>
<reference evidence="5" key="3">
    <citation type="journal article" date="2019" name="PLoS Negl. Trop. Dis.">
        <title>Revisiting the worldwide diversity of Leptospira species in the environment.</title>
        <authorList>
            <person name="Vincent A.T."/>
            <person name="Schiettekatte O."/>
            <person name="Bourhy P."/>
            <person name="Veyrier F.J."/>
            <person name="Picardeau M."/>
        </authorList>
    </citation>
    <scope>NUCLEOTIDE SEQUENCE [LARGE SCALE GENOMIC DNA]</scope>
    <source>
        <strain evidence="5">201702407</strain>
    </source>
</reference>
<dbReference type="Pfam" id="PF00535">
    <property type="entry name" value="Glycos_transf_2"/>
    <property type="match status" value="1"/>
</dbReference>
<evidence type="ECO:0000313" key="2">
    <source>
        <dbReference type="EMBL" id="RHX86327.1"/>
    </source>
</evidence>
<feature type="domain" description="Glycosyltransferase 2-like" evidence="1">
    <location>
        <begin position="11"/>
        <end position="142"/>
    </location>
</feature>
<evidence type="ECO:0000259" key="1">
    <source>
        <dbReference type="Pfam" id="PF00535"/>
    </source>
</evidence>